<dbReference type="PROSITE" id="PS50835">
    <property type="entry name" value="IG_LIKE"/>
    <property type="match status" value="2"/>
</dbReference>
<evidence type="ECO:0000256" key="2">
    <source>
        <dbReference type="ARBA" id="ARBA00009752"/>
    </source>
</evidence>
<evidence type="ECO:0000259" key="11">
    <source>
        <dbReference type="PROSITE" id="PS50835"/>
    </source>
</evidence>
<reference evidence="12 13" key="1">
    <citation type="submission" date="2022-05" db="EMBL/GenBank/DDBJ databases">
        <authorList>
            <consortium name="Genoscope - CEA"/>
            <person name="William W."/>
        </authorList>
    </citation>
    <scope>NUCLEOTIDE SEQUENCE [LARGE SCALE GENOMIC DNA]</scope>
</reference>
<dbReference type="EMBL" id="CALNXJ010000020">
    <property type="protein sequence ID" value="CAH3124466.1"/>
    <property type="molecule type" value="Genomic_DNA"/>
</dbReference>
<evidence type="ECO:0000256" key="5">
    <source>
        <dbReference type="ARBA" id="ARBA00022801"/>
    </source>
</evidence>
<proteinExistence type="inferred from homology"/>
<evidence type="ECO:0000313" key="12">
    <source>
        <dbReference type="EMBL" id="CAH3124466.1"/>
    </source>
</evidence>
<dbReference type="InterPro" id="IPR007110">
    <property type="entry name" value="Ig-like_dom"/>
</dbReference>
<dbReference type="Gene3D" id="3.40.50.10140">
    <property type="entry name" value="Toll/interleukin-1 receptor homology (TIR) domain"/>
    <property type="match status" value="1"/>
</dbReference>
<evidence type="ECO:0000256" key="3">
    <source>
        <dbReference type="ARBA" id="ARBA00022692"/>
    </source>
</evidence>
<dbReference type="Gene3D" id="2.60.40.10">
    <property type="entry name" value="Immunoglobulins"/>
    <property type="match status" value="2"/>
</dbReference>
<dbReference type="InterPro" id="IPR013098">
    <property type="entry name" value="Ig_I-set"/>
</dbReference>
<dbReference type="PANTHER" id="PTHR24365:SF530">
    <property type="entry name" value="MSTPROX-RELATED"/>
    <property type="match status" value="1"/>
</dbReference>
<sequence>MLHVNCIRMFACVSSARCKSSCLSSQGNWQDSVSTKVDPGLNTTLNGSAISRTQLIEAVKVVCTSPTPDNILKDKEKKIKCCFSGQPTPQLVHWYRNGEKVVNGSKGIYEYQRSRGKYIESTLLLPPGRGELEGFYECSATNQESNWSSYASERLQVKFKCPIQILHHPIISASKLKFSTIKLTCLYGQNEDCPHQILWYREGKEKKLLEKSAKYRIQEKQVKNKCEEVSVLSILNVTGNDEGNYSCIWTCEYHSNLTAFIDLKLPPPENLTCSFSDPPILNTTIANKSTKFTAKPSSHYPSGGTKNWLLPVIIISAATLTVIIMSLVRLLVKKKSSSTFKLGKYGLKEAATLNRLFVSFSSKDLAWTNENLISIFEKHSIAYSIHSRDFELGKPIVENMADNVYGSRQVLIVLSQNYLASNFCREELHMAVQRGIDSGDSSLILVMINSLKKKQLPAALRNKKMLDFDKHKKKQDWEEKILSEIVDGQGQAADSYTSRF</sequence>
<evidence type="ECO:0000256" key="9">
    <source>
        <dbReference type="SAM" id="Phobius"/>
    </source>
</evidence>
<keyword evidence="3 9" id="KW-0812">Transmembrane</keyword>
<dbReference type="SUPFAM" id="SSF52200">
    <property type="entry name" value="Toll/Interleukin receptor TIR domain"/>
    <property type="match status" value="1"/>
</dbReference>
<accession>A0AAU9WSI1</accession>
<feature type="domain" description="Ig-like" evidence="11">
    <location>
        <begin position="39"/>
        <end position="156"/>
    </location>
</feature>
<dbReference type="PROSITE" id="PS50104">
    <property type="entry name" value="TIR"/>
    <property type="match status" value="1"/>
</dbReference>
<gene>
    <name evidence="12" type="ORF">PMEA_00011285</name>
</gene>
<dbReference type="SMART" id="SM00409">
    <property type="entry name" value="IG"/>
    <property type="match status" value="2"/>
</dbReference>
<keyword evidence="8 9" id="KW-0472">Membrane</keyword>
<dbReference type="InterPro" id="IPR036179">
    <property type="entry name" value="Ig-like_dom_sf"/>
</dbReference>
<dbReference type="InterPro" id="IPR035897">
    <property type="entry name" value="Toll_tir_struct_dom_sf"/>
</dbReference>
<keyword evidence="5" id="KW-0378">Hydrolase</keyword>
<dbReference type="GO" id="GO:0038023">
    <property type="term" value="F:signaling receptor activity"/>
    <property type="evidence" value="ECO:0007669"/>
    <property type="project" value="TreeGrafter"/>
</dbReference>
<dbReference type="InterPro" id="IPR013151">
    <property type="entry name" value="Immunoglobulin_dom"/>
</dbReference>
<evidence type="ECO:0000259" key="10">
    <source>
        <dbReference type="PROSITE" id="PS50104"/>
    </source>
</evidence>
<dbReference type="SMART" id="SM00255">
    <property type="entry name" value="TIR"/>
    <property type="match status" value="1"/>
</dbReference>
<protein>
    <submittedName>
        <fullName evidence="12">Uncharacterized protein</fullName>
    </submittedName>
</protein>
<dbReference type="Pfam" id="PF13676">
    <property type="entry name" value="TIR_2"/>
    <property type="match status" value="1"/>
</dbReference>
<comment type="subcellular location">
    <subcellularLocation>
        <location evidence="1">Membrane</location>
    </subcellularLocation>
</comment>
<evidence type="ECO:0000256" key="4">
    <source>
        <dbReference type="ARBA" id="ARBA00022729"/>
    </source>
</evidence>
<evidence type="ECO:0000313" key="13">
    <source>
        <dbReference type="Proteomes" id="UP001159428"/>
    </source>
</evidence>
<evidence type="ECO:0000256" key="1">
    <source>
        <dbReference type="ARBA" id="ARBA00004370"/>
    </source>
</evidence>
<dbReference type="GO" id="GO:0016787">
    <property type="term" value="F:hydrolase activity"/>
    <property type="evidence" value="ECO:0007669"/>
    <property type="project" value="UniProtKB-KW"/>
</dbReference>
<keyword evidence="6 9" id="KW-1133">Transmembrane helix</keyword>
<dbReference type="Pfam" id="PF07679">
    <property type="entry name" value="I-set"/>
    <property type="match status" value="1"/>
</dbReference>
<dbReference type="GO" id="GO:0007165">
    <property type="term" value="P:signal transduction"/>
    <property type="evidence" value="ECO:0007669"/>
    <property type="project" value="InterPro"/>
</dbReference>
<comment type="similarity">
    <text evidence="2">Belongs to the interleukin-1 receptor family.</text>
</comment>
<evidence type="ECO:0000256" key="8">
    <source>
        <dbReference type="ARBA" id="ARBA00023136"/>
    </source>
</evidence>
<keyword evidence="4" id="KW-0732">Signal</keyword>
<feature type="transmembrane region" description="Helical" evidence="9">
    <location>
        <begin position="308"/>
        <end position="332"/>
    </location>
</feature>
<dbReference type="AlphaFoldDB" id="A0AAU9WSI1"/>
<evidence type="ECO:0000256" key="6">
    <source>
        <dbReference type="ARBA" id="ARBA00022989"/>
    </source>
</evidence>
<keyword evidence="7" id="KW-0520">NAD</keyword>
<feature type="domain" description="TIR" evidence="10">
    <location>
        <begin position="352"/>
        <end position="486"/>
    </location>
</feature>
<dbReference type="InterPro" id="IPR003599">
    <property type="entry name" value="Ig_sub"/>
</dbReference>
<feature type="domain" description="Ig-like" evidence="11">
    <location>
        <begin position="162"/>
        <end position="247"/>
    </location>
</feature>
<organism evidence="12 13">
    <name type="scientific">Pocillopora meandrina</name>
    <dbReference type="NCBI Taxonomy" id="46732"/>
    <lineage>
        <taxon>Eukaryota</taxon>
        <taxon>Metazoa</taxon>
        <taxon>Cnidaria</taxon>
        <taxon>Anthozoa</taxon>
        <taxon>Hexacorallia</taxon>
        <taxon>Scleractinia</taxon>
        <taxon>Astrocoeniina</taxon>
        <taxon>Pocilloporidae</taxon>
        <taxon>Pocillopora</taxon>
    </lineage>
</organism>
<dbReference type="SUPFAM" id="SSF48726">
    <property type="entry name" value="Immunoglobulin"/>
    <property type="match status" value="2"/>
</dbReference>
<dbReference type="InterPro" id="IPR013783">
    <property type="entry name" value="Ig-like_fold"/>
</dbReference>
<evidence type="ECO:0000256" key="7">
    <source>
        <dbReference type="ARBA" id="ARBA00023027"/>
    </source>
</evidence>
<dbReference type="Pfam" id="PF00047">
    <property type="entry name" value="ig"/>
    <property type="match status" value="1"/>
</dbReference>
<keyword evidence="13" id="KW-1185">Reference proteome</keyword>
<comment type="caution">
    <text evidence="12">The sequence shown here is derived from an EMBL/GenBank/DDBJ whole genome shotgun (WGS) entry which is preliminary data.</text>
</comment>
<dbReference type="InterPro" id="IPR000157">
    <property type="entry name" value="TIR_dom"/>
</dbReference>
<dbReference type="GO" id="GO:0005886">
    <property type="term" value="C:plasma membrane"/>
    <property type="evidence" value="ECO:0007669"/>
    <property type="project" value="TreeGrafter"/>
</dbReference>
<name>A0AAU9WSI1_9CNID</name>
<dbReference type="Proteomes" id="UP001159428">
    <property type="component" value="Unassembled WGS sequence"/>
</dbReference>
<dbReference type="PANTHER" id="PTHR24365">
    <property type="entry name" value="TOLL-LIKE RECEPTOR"/>
    <property type="match status" value="1"/>
</dbReference>